<sequence length="170" mass="19069">MKSIIIYTTRYGCTAEVARRIQKELGDECTIIDIKKESVPLLDTFDTVILGGSIYIGKVQKEMTLFCTTNLEQLLTKKIGLYISAGAQTQEECYKELLGAFPSELHAHATTKNVLGYAFSFDKMRFFDKLIMKKIKGNAVNTATYFEERIAQFAKGITAGTTYNETSQAF</sequence>
<dbReference type="KEGG" id="acel:acsn021_22900"/>
<proteinExistence type="predicted"/>
<name>A0A6S6R6S9_9FIRM</name>
<gene>
    <name evidence="1" type="ORF">acsn021_22900</name>
</gene>
<dbReference type="InterPro" id="IPR052200">
    <property type="entry name" value="Protoporphyrinogen_IX_DH"/>
</dbReference>
<reference evidence="1 2" key="1">
    <citation type="journal article" date="2016" name="Int. J. Syst. Evol. Microbiol.">
        <title>Descriptions of Anaerotaenia torta gen. nov., sp. nov. and Anaerocolumna cellulosilytica gen. nov., sp. nov. isolated from a methanogenic reactor of cattle waste.</title>
        <authorList>
            <person name="Uek A."/>
            <person name="Ohtaki Y."/>
            <person name="Kaku N."/>
            <person name="Ueki K."/>
        </authorList>
    </citation>
    <scope>NUCLEOTIDE SEQUENCE [LARGE SCALE GENOMIC DNA]</scope>
    <source>
        <strain evidence="1 2">SN021</strain>
    </source>
</reference>
<dbReference type="GO" id="GO:0009055">
    <property type="term" value="F:electron transfer activity"/>
    <property type="evidence" value="ECO:0007669"/>
    <property type="project" value="InterPro"/>
</dbReference>
<dbReference type="GO" id="GO:0006783">
    <property type="term" value="P:heme biosynthetic process"/>
    <property type="evidence" value="ECO:0007669"/>
    <property type="project" value="TreeGrafter"/>
</dbReference>
<dbReference type="SUPFAM" id="SSF52218">
    <property type="entry name" value="Flavoproteins"/>
    <property type="match status" value="1"/>
</dbReference>
<dbReference type="Pfam" id="PF12724">
    <property type="entry name" value="Flavodoxin_5"/>
    <property type="match status" value="1"/>
</dbReference>
<dbReference type="AlphaFoldDB" id="A0A6S6R6S9"/>
<dbReference type="EMBL" id="AP023367">
    <property type="protein sequence ID" value="BCJ94721.1"/>
    <property type="molecule type" value="Genomic_DNA"/>
</dbReference>
<dbReference type="Proteomes" id="UP000515561">
    <property type="component" value="Chromosome"/>
</dbReference>
<dbReference type="PANTHER" id="PTHR38030">
    <property type="entry name" value="PROTOPORPHYRINOGEN IX DEHYDROGENASE [MENAQUINONE]"/>
    <property type="match status" value="1"/>
</dbReference>
<dbReference type="InterPro" id="IPR026816">
    <property type="entry name" value="Flavodoxin_dom"/>
</dbReference>
<dbReference type="PANTHER" id="PTHR38030:SF2">
    <property type="entry name" value="PROTOPORPHYRINOGEN IX DEHYDROGENASE [QUINONE]"/>
    <property type="match status" value="1"/>
</dbReference>
<evidence type="ECO:0000313" key="1">
    <source>
        <dbReference type="EMBL" id="BCJ94721.1"/>
    </source>
</evidence>
<dbReference type="InterPro" id="IPR029039">
    <property type="entry name" value="Flavoprotein-like_sf"/>
</dbReference>
<dbReference type="GO" id="GO:0070819">
    <property type="term" value="F:menaquinone-dependent protoporphyrinogen oxidase activity"/>
    <property type="evidence" value="ECO:0007669"/>
    <property type="project" value="TreeGrafter"/>
</dbReference>
<evidence type="ECO:0000313" key="2">
    <source>
        <dbReference type="Proteomes" id="UP000515561"/>
    </source>
</evidence>
<dbReference type="GO" id="GO:0010181">
    <property type="term" value="F:FMN binding"/>
    <property type="evidence" value="ECO:0007669"/>
    <property type="project" value="InterPro"/>
</dbReference>
<organism evidence="1 2">
    <name type="scientific">Anaerocolumna cellulosilytica</name>
    <dbReference type="NCBI Taxonomy" id="433286"/>
    <lineage>
        <taxon>Bacteria</taxon>
        <taxon>Bacillati</taxon>
        <taxon>Bacillota</taxon>
        <taxon>Clostridia</taxon>
        <taxon>Lachnospirales</taxon>
        <taxon>Lachnospiraceae</taxon>
        <taxon>Anaerocolumna</taxon>
    </lineage>
</organism>
<dbReference type="RefSeq" id="WP_184089338.1">
    <property type="nucleotide sequence ID" value="NZ_AP023367.1"/>
</dbReference>
<protein>
    <submittedName>
        <fullName evidence="1">Flavodoxin</fullName>
    </submittedName>
</protein>
<accession>A0A6S6R6S9</accession>
<dbReference type="PROSITE" id="PS00201">
    <property type="entry name" value="FLAVODOXIN"/>
    <property type="match status" value="1"/>
</dbReference>
<dbReference type="Gene3D" id="3.40.50.360">
    <property type="match status" value="1"/>
</dbReference>
<dbReference type="InterPro" id="IPR001226">
    <property type="entry name" value="Flavodoxin_CS"/>
</dbReference>
<keyword evidence="2" id="KW-1185">Reference proteome</keyword>